<accession>A0A520KXZ5</accession>
<dbReference type="Proteomes" id="UP000320766">
    <property type="component" value="Unassembled WGS sequence"/>
</dbReference>
<organism evidence="1 2">
    <name type="scientific">Candidatus Methanolliviera hydrocarbonicum</name>
    <dbReference type="NCBI Taxonomy" id="2491085"/>
    <lineage>
        <taxon>Archaea</taxon>
        <taxon>Methanobacteriati</taxon>
        <taxon>Methanobacteriota</taxon>
        <taxon>Candidatus Methanoliparia</taxon>
        <taxon>Candidatus Methanoliparales</taxon>
        <taxon>Candidatus Methanollivieraceae</taxon>
        <taxon>Candidatus Methanolliviera</taxon>
    </lineage>
</organism>
<proteinExistence type="predicted"/>
<dbReference type="AlphaFoldDB" id="A0A520KXZ5"/>
<dbReference type="EMBL" id="RXIL01000040">
    <property type="protein sequence ID" value="RZN71501.1"/>
    <property type="molecule type" value="Genomic_DNA"/>
</dbReference>
<evidence type="ECO:0000313" key="1">
    <source>
        <dbReference type="EMBL" id="RZN71501.1"/>
    </source>
</evidence>
<evidence type="ECO:0000313" key="2">
    <source>
        <dbReference type="Proteomes" id="UP000320766"/>
    </source>
</evidence>
<protein>
    <submittedName>
        <fullName evidence="1">Uncharacterized protein</fullName>
    </submittedName>
</protein>
<sequence length="92" mass="9897">MRKREKLIVLGIILAALLLPLNLSSAQVAVTDYKTNPQSFMSGDHGLLEVNIGNAGGGGLFSRRGVEVEKVYLESDEIECDQGYSNLGELSS</sequence>
<reference evidence="1 2" key="1">
    <citation type="journal article" date="2019" name="Nat. Microbiol.">
        <title>Wide diversity of methane and short-chain alkane metabolisms in uncultured archaea.</title>
        <authorList>
            <person name="Borrel G."/>
            <person name="Adam P.S."/>
            <person name="McKay L.J."/>
            <person name="Chen L.X."/>
            <person name="Sierra-Garcia I.N."/>
            <person name="Sieber C.M."/>
            <person name="Letourneur Q."/>
            <person name="Ghozlane A."/>
            <person name="Andersen G.L."/>
            <person name="Li W.J."/>
            <person name="Hallam S.J."/>
            <person name="Muyzer G."/>
            <person name="de Oliveira V.M."/>
            <person name="Inskeep W.P."/>
            <person name="Banfield J.F."/>
            <person name="Gribaldo S."/>
        </authorList>
    </citation>
    <scope>NUCLEOTIDE SEQUENCE [LARGE SCALE GENOMIC DNA]</scope>
    <source>
        <strain evidence="1">NM1b</strain>
    </source>
</reference>
<comment type="caution">
    <text evidence="1">The sequence shown here is derived from an EMBL/GenBank/DDBJ whole genome shotgun (WGS) entry which is preliminary data.</text>
</comment>
<gene>
    <name evidence="1" type="ORF">EF807_02390</name>
</gene>
<name>A0A520KXZ5_9EURY</name>
<feature type="non-terminal residue" evidence="1">
    <location>
        <position position="92"/>
    </location>
</feature>